<keyword evidence="1" id="KW-0732">Signal</keyword>
<feature type="chain" id="PRO_5027117642" description="Polymer-forming cytoskeletal protein" evidence="1">
    <location>
        <begin position="42"/>
        <end position="145"/>
    </location>
</feature>
<dbReference type="RefSeq" id="WP_246270331.1">
    <property type="nucleotide sequence ID" value="NZ_CADIKF010000025.1"/>
</dbReference>
<reference evidence="2 3" key="1">
    <citation type="submission" date="2020-04" db="EMBL/GenBank/DDBJ databases">
        <authorList>
            <person name="De Canck E."/>
        </authorList>
    </citation>
    <scope>NUCLEOTIDE SEQUENCE [LARGE SCALE GENOMIC DNA]</scope>
    <source>
        <strain evidence="2 3">LMG 29739</strain>
    </source>
</reference>
<evidence type="ECO:0000256" key="1">
    <source>
        <dbReference type="SAM" id="SignalP"/>
    </source>
</evidence>
<dbReference type="Proteomes" id="UP000494329">
    <property type="component" value="Unassembled WGS sequence"/>
</dbReference>
<proteinExistence type="predicted"/>
<evidence type="ECO:0008006" key="4">
    <source>
        <dbReference type="Google" id="ProtNLM"/>
    </source>
</evidence>
<dbReference type="EMBL" id="CADIKF010000025">
    <property type="protein sequence ID" value="CAB3760375.1"/>
    <property type="molecule type" value="Genomic_DNA"/>
</dbReference>
<dbReference type="AlphaFoldDB" id="A0A6J5E5J3"/>
<name>A0A6J5E5J3_9BURK</name>
<accession>A0A6J5E5J3</accession>
<sequence>MGGTVIGSIARSAAQPARASSWLCAAACGFISIAMCVPAGAEPVTTGPLSIIGSAVVRGPVTVEGPLTVGGNLDVHGPLTAQHVAQLQPDDADRRAGDNNFYGPLTVRGPLVVHGDLEVRGPLTVEGPAGAVGRIDVDGPITERR</sequence>
<evidence type="ECO:0000313" key="3">
    <source>
        <dbReference type="Proteomes" id="UP000494329"/>
    </source>
</evidence>
<evidence type="ECO:0000313" key="2">
    <source>
        <dbReference type="EMBL" id="CAB3760375.1"/>
    </source>
</evidence>
<keyword evidence="3" id="KW-1185">Reference proteome</keyword>
<protein>
    <recommendedName>
        <fullName evidence="4">Polymer-forming cytoskeletal protein</fullName>
    </recommendedName>
</protein>
<gene>
    <name evidence="2" type="ORF">LMG29739_03368</name>
</gene>
<feature type="signal peptide" evidence="1">
    <location>
        <begin position="1"/>
        <end position="41"/>
    </location>
</feature>
<organism evidence="2 3">
    <name type="scientific">Paraburkholderia solisilvae</name>
    <dbReference type="NCBI Taxonomy" id="624376"/>
    <lineage>
        <taxon>Bacteria</taxon>
        <taxon>Pseudomonadati</taxon>
        <taxon>Pseudomonadota</taxon>
        <taxon>Betaproteobacteria</taxon>
        <taxon>Burkholderiales</taxon>
        <taxon>Burkholderiaceae</taxon>
        <taxon>Paraburkholderia</taxon>
    </lineage>
</organism>